<comment type="caution">
    <text evidence="2">The sequence shown here is derived from an EMBL/GenBank/DDBJ whole genome shotgun (WGS) entry which is preliminary data.</text>
</comment>
<evidence type="ECO:0000313" key="2">
    <source>
        <dbReference type="EMBL" id="TDP59070.1"/>
    </source>
</evidence>
<dbReference type="RefSeq" id="WP_208115145.1">
    <property type="nucleotide sequence ID" value="NZ_SNXS01000019.1"/>
</dbReference>
<organism evidence="2 3">
    <name type="scientific">Roseateles toxinivorans</name>
    <dbReference type="NCBI Taxonomy" id="270368"/>
    <lineage>
        <taxon>Bacteria</taxon>
        <taxon>Pseudomonadati</taxon>
        <taxon>Pseudomonadota</taxon>
        <taxon>Betaproteobacteria</taxon>
        <taxon>Burkholderiales</taxon>
        <taxon>Sphaerotilaceae</taxon>
        <taxon>Roseateles</taxon>
    </lineage>
</organism>
<feature type="domain" description="Protein CR006 P-loop" evidence="1">
    <location>
        <begin position="33"/>
        <end position="208"/>
    </location>
</feature>
<evidence type="ECO:0000259" key="1">
    <source>
        <dbReference type="Pfam" id="PF13166"/>
    </source>
</evidence>
<dbReference type="EMBL" id="SNXS01000019">
    <property type="protein sequence ID" value="TDP59070.1"/>
    <property type="molecule type" value="Genomic_DNA"/>
</dbReference>
<dbReference type="AlphaFoldDB" id="A0A4R6QA73"/>
<dbReference type="Pfam" id="PF13166">
    <property type="entry name" value="AAA_13"/>
    <property type="match status" value="1"/>
</dbReference>
<protein>
    <submittedName>
        <fullName evidence="2">AAA domain-containing protein</fullName>
    </submittedName>
</protein>
<reference evidence="2 3" key="1">
    <citation type="submission" date="2019-03" db="EMBL/GenBank/DDBJ databases">
        <title>Genomic Encyclopedia of Type Strains, Phase IV (KMG-IV): sequencing the most valuable type-strain genomes for metagenomic binning, comparative biology and taxonomic classification.</title>
        <authorList>
            <person name="Goeker M."/>
        </authorList>
    </citation>
    <scope>NUCLEOTIDE SEQUENCE [LARGE SCALE GENOMIC DNA]</scope>
    <source>
        <strain evidence="2 3">DSM 16998</strain>
    </source>
</reference>
<evidence type="ECO:0000313" key="3">
    <source>
        <dbReference type="Proteomes" id="UP000295361"/>
    </source>
</evidence>
<gene>
    <name evidence="2" type="ORF">DES47_11951</name>
</gene>
<sequence length="232" mass="26336">SSRLASCPPKLSGHDPYGSAWRLQDDLAGRIPLDSNHIFQVYSILKSTFFKKIPNQRTVATTCKQLFVSTHNYEFFSLLRDLPGEARYFLTKRISSTRSTMGNLPESISRYSSEYHYLFHILHSFDQSSNKADAEHLLALPNAARRFLELYTYAKLPMGRSSKVEKRAELLFGAEKANRILKVLHHFSHLESVERLMTNTNAVADIEGAVSLLMESLKADNDHYQALLAAVQ</sequence>
<dbReference type="InterPro" id="IPR026866">
    <property type="entry name" value="CR006_AAA"/>
</dbReference>
<accession>A0A4R6QA73</accession>
<name>A0A4R6QA73_9BURK</name>
<keyword evidence="3" id="KW-1185">Reference proteome</keyword>
<proteinExistence type="predicted"/>
<feature type="non-terminal residue" evidence="2">
    <location>
        <position position="1"/>
    </location>
</feature>
<dbReference type="Proteomes" id="UP000295361">
    <property type="component" value="Unassembled WGS sequence"/>
</dbReference>
<dbReference type="InParanoid" id="A0A4R6QA73"/>